<keyword evidence="14" id="KW-1185">Reference proteome</keyword>
<evidence type="ECO:0000256" key="10">
    <source>
        <dbReference type="SAM" id="MobiDB-lite"/>
    </source>
</evidence>
<feature type="compositionally biased region" description="Pro residues" evidence="10">
    <location>
        <begin position="106"/>
        <end position="120"/>
    </location>
</feature>
<feature type="region of interest" description="Disordered" evidence="10">
    <location>
        <begin position="1"/>
        <end position="24"/>
    </location>
</feature>
<dbReference type="InterPro" id="IPR006260">
    <property type="entry name" value="TonB/TolA_C"/>
</dbReference>
<accession>A0A967B674</accession>
<comment type="caution">
    <text evidence="13">The sequence shown here is derived from an EMBL/GenBank/DDBJ whole genome shotgun (WGS) entry which is preliminary data.</text>
</comment>
<dbReference type="Proteomes" id="UP000597459">
    <property type="component" value="Unassembled WGS sequence"/>
</dbReference>
<keyword evidence="3" id="KW-0813">Transport</keyword>
<dbReference type="GO" id="GO:0015031">
    <property type="term" value="P:protein transport"/>
    <property type="evidence" value="ECO:0007669"/>
    <property type="project" value="UniProtKB-KW"/>
</dbReference>
<evidence type="ECO:0000256" key="9">
    <source>
        <dbReference type="ARBA" id="ARBA00023136"/>
    </source>
</evidence>
<evidence type="ECO:0000256" key="5">
    <source>
        <dbReference type="ARBA" id="ARBA00022519"/>
    </source>
</evidence>
<feature type="domain" description="TonB C-terminal" evidence="12">
    <location>
        <begin position="186"/>
        <end position="277"/>
    </location>
</feature>
<gene>
    <name evidence="13" type="ORF">GOB87_11475</name>
</gene>
<dbReference type="SUPFAM" id="SSF74653">
    <property type="entry name" value="TolA/TonB C-terminal domain"/>
    <property type="match status" value="1"/>
</dbReference>
<keyword evidence="7" id="KW-0653">Protein transport</keyword>
<dbReference type="GO" id="GO:0055085">
    <property type="term" value="P:transmembrane transport"/>
    <property type="evidence" value="ECO:0007669"/>
    <property type="project" value="InterPro"/>
</dbReference>
<dbReference type="InterPro" id="IPR037682">
    <property type="entry name" value="TonB_C"/>
</dbReference>
<evidence type="ECO:0000259" key="12">
    <source>
        <dbReference type="PROSITE" id="PS52015"/>
    </source>
</evidence>
<organism evidence="13 14">
    <name type="scientific">Acetobacter estunensis</name>
    <dbReference type="NCBI Taxonomy" id="104097"/>
    <lineage>
        <taxon>Bacteria</taxon>
        <taxon>Pseudomonadati</taxon>
        <taxon>Pseudomonadota</taxon>
        <taxon>Alphaproteobacteria</taxon>
        <taxon>Acetobacterales</taxon>
        <taxon>Acetobacteraceae</taxon>
        <taxon>Acetobacter</taxon>
    </lineage>
</organism>
<dbReference type="PROSITE" id="PS52015">
    <property type="entry name" value="TONB_CTD"/>
    <property type="match status" value="1"/>
</dbReference>
<evidence type="ECO:0000256" key="8">
    <source>
        <dbReference type="ARBA" id="ARBA00022989"/>
    </source>
</evidence>
<dbReference type="EMBL" id="WOTH01000026">
    <property type="protein sequence ID" value="NHO54560.1"/>
    <property type="molecule type" value="Genomic_DNA"/>
</dbReference>
<feature type="region of interest" description="Disordered" evidence="10">
    <location>
        <begin position="74"/>
        <end position="187"/>
    </location>
</feature>
<evidence type="ECO:0000256" key="2">
    <source>
        <dbReference type="ARBA" id="ARBA00006555"/>
    </source>
</evidence>
<evidence type="ECO:0000256" key="4">
    <source>
        <dbReference type="ARBA" id="ARBA00022475"/>
    </source>
</evidence>
<feature type="compositionally biased region" description="Polar residues" evidence="10">
    <location>
        <begin position="1"/>
        <end position="11"/>
    </location>
</feature>
<evidence type="ECO:0000256" key="6">
    <source>
        <dbReference type="ARBA" id="ARBA00022692"/>
    </source>
</evidence>
<feature type="transmembrane region" description="Helical" evidence="11">
    <location>
        <begin position="30"/>
        <end position="52"/>
    </location>
</feature>
<evidence type="ECO:0000256" key="1">
    <source>
        <dbReference type="ARBA" id="ARBA00004383"/>
    </source>
</evidence>
<protein>
    <submittedName>
        <fullName evidence="13">TonB family protein</fullName>
    </submittedName>
</protein>
<keyword evidence="6 11" id="KW-0812">Transmembrane</keyword>
<dbReference type="GO" id="GO:0098797">
    <property type="term" value="C:plasma membrane protein complex"/>
    <property type="evidence" value="ECO:0007669"/>
    <property type="project" value="TreeGrafter"/>
</dbReference>
<evidence type="ECO:0000313" key="13">
    <source>
        <dbReference type="EMBL" id="NHO54560.1"/>
    </source>
</evidence>
<keyword evidence="9 11" id="KW-0472">Membrane</keyword>
<dbReference type="PANTHER" id="PTHR33446:SF2">
    <property type="entry name" value="PROTEIN TONB"/>
    <property type="match status" value="1"/>
</dbReference>
<keyword evidence="4" id="KW-1003">Cell membrane</keyword>
<feature type="compositionally biased region" description="Basic and acidic residues" evidence="10">
    <location>
        <begin position="138"/>
        <end position="151"/>
    </location>
</feature>
<dbReference type="AlphaFoldDB" id="A0A967B674"/>
<keyword evidence="5" id="KW-0997">Cell inner membrane</keyword>
<reference evidence="13" key="1">
    <citation type="submission" date="2019-11" db="EMBL/GenBank/DDBJ databases">
        <title>Description of new Acetobacter species.</title>
        <authorList>
            <person name="Cleenwerck I."/>
            <person name="Sombolestani A.S."/>
        </authorList>
    </citation>
    <scope>NUCLEOTIDE SEQUENCE</scope>
    <source>
        <strain evidence="13">LMG 1626</strain>
    </source>
</reference>
<comment type="similarity">
    <text evidence="2">Belongs to the TonB family.</text>
</comment>
<dbReference type="GO" id="GO:0031992">
    <property type="term" value="F:energy transducer activity"/>
    <property type="evidence" value="ECO:0007669"/>
    <property type="project" value="TreeGrafter"/>
</dbReference>
<feature type="compositionally biased region" description="Low complexity" evidence="10">
    <location>
        <begin position="152"/>
        <end position="186"/>
    </location>
</feature>
<dbReference type="Gene3D" id="3.30.1150.10">
    <property type="match status" value="1"/>
</dbReference>
<evidence type="ECO:0000256" key="3">
    <source>
        <dbReference type="ARBA" id="ARBA00022448"/>
    </source>
</evidence>
<name>A0A967B674_9PROT</name>
<proteinExistence type="inferred from homology"/>
<comment type="subcellular location">
    <subcellularLocation>
        <location evidence="1">Cell inner membrane</location>
        <topology evidence="1">Single-pass membrane protein</topology>
        <orientation evidence="1">Periplasmic side</orientation>
    </subcellularLocation>
</comment>
<evidence type="ECO:0000313" key="14">
    <source>
        <dbReference type="Proteomes" id="UP000597459"/>
    </source>
</evidence>
<dbReference type="InterPro" id="IPR051045">
    <property type="entry name" value="TonB-dependent_transducer"/>
</dbReference>
<dbReference type="NCBIfam" id="TIGR01352">
    <property type="entry name" value="tonB_Cterm"/>
    <property type="match status" value="1"/>
</dbReference>
<dbReference type="RefSeq" id="WP_166316815.1">
    <property type="nucleotide sequence ID" value="NZ_WOTH01000026.1"/>
</dbReference>
<sequence length="277" mass="29910">MSSAVFPSPTSFRDRRHQALQHEQQRERRLWGTALTAVVTFVAVSVALSTLIPRSPPAVSLPPPAAIAIDLAPLPTAIPTPPQDVPKGPKQTQAQPDPTPEEPPKIAAPPSPAPHPPAPVPKTETRKIVKKTVVKPVSHKEKPLPLKEAPAERTTAPPSTEAPPAVTQASPSPGASSSHASRAPASWQSDLVARLERFKRYPTEAQRHREEGTPLLTFTMNRKGRVLSARLTKPSGYTLLDQETLALVRRAEPLPEPPDSVSGDTITLTVPIEFYVE</sequence>
<evidence type="ECO:0000256" key="11">
    <source>
        <dbReference type="SAM" id="Phobius"/>
    </source>
</evidence>
<evidence type="ECO:0000256" key="7">
    <source>
        <dbReference type="ARBA" id="ARBA00022927"/>
    </source>
</evidence>
<dbReference type="PANTHER" id="PTHR33446">
    <property type="entry name" value="PROTEIN TONB-RELATED"/>
    <property type="match status" value="1"/>
</dbReference>
<dbReference type="Pfam" id="PF03544">
    <property type="entry name" value="TonB_C"/>
    <property type="match status" value="1"/>
</dbReference>
<keyword evidence="8 11" id="KW-1133">Transmembrane helix</keyword>